<dbReference type="SMART" id="SM00732">
    <property type="entry name" value="YqgFc"/>
    <property type="match status" value="1"/>
</dbReference>
<evidence type="ECO:0000256" key="1">
    <source>
        <dbReference type="ARBA" id="ARBA00022490"/>
    </source>
</evidence>
<dbReference type="HAMAP" id="MF_00651">
    <property type="entry name" value="Nuclease_YqgF"/>
    <property type="match status" value="1"/>
</dbReference>
<evidence type="ECO:0000256" key="4">
    <source>
        <dbReference type="ARBA" id="ARBA00022801"/>
    </source>
</evidence>
<accession>D8RA69</accession>
<sequence length="186" mass="21225">MRARIAGILPNARLKKSLETRKLRRSVGIDYGLERTGIAVTFCGLAPRPLSVSKLKGDNLIKKLLSVAKKEKADEFIVGLPRSWDAQETEQSNKTRTFAGRLAQYSAEEGVRVFLHDEYMTSEDALEFMIYRGSTKKSRRLEVDAYAAVLMVPKRGELQETLCSKYYQRLSQIEEDEDEDEDNEEL</sequence>
<dbReference type="Pfam" id="PF03652">
    <property type="entry name" value="RuvX"/>
    <property type="match status" value="1"/>
</dbReference>
<dbReference type="Gramene" id="EFJ31015">
    <property type="protein sequence ID" value="EFJ31015"/>
    <property type="gene ID" value="SELMODRAFT_408862"/>
</dbReference>
<dbReference type="NCBIfam" id="TIGR00250">
    <property type="entry name" value="RNAse_H_YqgF"/>
    <property type="match status" value="1"/>
</dbReference>
<dbReference type="STRING" id="88036.D8RA69"/>
<organism evidence="7">
    <name type="scientific">Selaginella moellendorffii</name>
    <name type="common">Spikemoss</name>
    <dbReference type="NCBI Taxonomy" id="88036"/>
    <lineage>
        <taxon>Eukaryota</taxon>
        <taxon>Viridiplantae</taxon>
        <taxon>Streptophyta</taxon>
        <taxon>Embryophyta</taxon>
        <taxon>Tracheophyta</taxon>
        <taxon>Lycopodiopsida</taxon>
        <taxon>Selaginellales</taxon>
        <taxon>Selaginellaceae</taxon>
        <taxon>Selaginella</taxon>
    </lineage>
</organism>
<dbReference type="eggNOG" id="KOG0228">
    <property type="taxonomic scope" value="Eukaryota"/>
</dbReference>
<evidence type="ECO:0000313" key="6">
    <source>
        <dbReference type="EMBL" id="EFJ31015.1"/>
    </source>
</evidence>
<keyword evidence="1" id="KW-0963">Cytoplasm</keyword>
<dbReference type="KEGG" id="smo:SELMODRAFT_408862"/>
<dbReference type="InParanoid" id="D8RA69"/>
<dbReference type="OMA" id="SFPLICE"/>
<gene>
    <name evidence="6" type="ORF">SELMODRAFT_408862</name>
</gene>
<dbReference type="EMBL" id="GL377574">
    <property type="protein sequence ID" value="EFJ31015.1"/>
    <property type="molecule type" value="Genomic_DNA"/>
</dbReference>
<dbReference type="Gene3D" id="3.30.420.140">
    <property type="entry name" value="YqgF/RNase H-like domain"/>
    <property type="match status" value="1"/>
</dbReference>
<keyword evidence="2" id="KW-0690">Ribosome biogenesis</keyword>
<dbReference type="FunCoup" id="D8RA69">
    <property type="interactions" value="590"/>
</dbReference>
<evidence type="ECO:0000256" key="2">
    <source>
        <dbReference type="ARBA" id="ARBA00022517"/>
    </source>
</evidence>
<dbReference type="GO" id="GO:0000967">
    <property type="term" value="P:rRNA 5'-end processing"/>
    <property type="evidence" value="ECO:0000318"/>
    <property type="project" value="GO_Central"/>
</dbReference>
<dbReference type="InterPro" id="IPR012337">
    <property type="entry name" value="RNaseH-like_sf"/>
</dbReference>
<reference evidence="6 7" key="1">
    <citation type="journal article" date="2011" name="Science">
        <title>The Selaginella genome identifies genetic changes associated with the evolution of vascular plants.</title>
        <authorList>
            <person name="Banks J.A."/>
            <person name="Nishiyama T."/>
            <person name="Hasebe M."/>
            <person name="Bowman J.L."/>
            <person name="Gribskov M."/>
            <person name="dePamphilis C."/>
            <person name="Albert V.A."/>
            <person name="Aono N."/>
            <person name="Aoyama T."/>
            <person name="Ambrose B.A."/>
            <person name="Ashton N.W."/>
            <person name="Axtell M.J."/>
            <person name="Barker E."/>
            <person name="Barker M.S."/>
            <person name="Bennetzen J.L."/>
            <person name="Bonawitz N.D."/>
            <person name="Chapple C."/>
            <person name="Cheng C."/>
            <person name="Correa L.G."/>
            <person name="Dacre M."/>
            <person name="DeBarry J."/>
            <person name="Dreyer I."/>
            <person name="Elias M."/>
            <person name="Engstrom E.M."/>
            <person name="Estelle M."/>
            <person name="Feng L."/>
            <person name="Finet C."/>
            <person name="Floyd S.K."/>
            <person name="Frommer W.B."/>
            <person name="Fujita T."/>
            <person name="Gramzow L."/>
            <person name="Gutensohn M."/>
            <person name="Harholt J."/>
            <person name="Hattori M."/>
            <person name="Heyl A."/>
            <person name="Hirai T."/>
            <person name="Hiwatashi Y."/>
            <person name="Ishikawa M."/>
            <person name="Iwata M."/>
            <person name="Karol K.G."/>
            <person name="Koehler B."/>
            <person name="Kolukisaoglu U."/>
            <person name="Kubo M."/>
            <person name="Kurata T."/>
            <person name="Lalonde S."/>
            <person name="Li K."/>
            <person name="Li Y."/>
            <person name="Litt A."/>
            <person name="Lyons E."/>
            <person name="Manning G."/>
            <person name="Maruyama T."/>
            <person name="Michael T.P."/>
            <person name="Mikami K."/>
            <person name="Miyazaki S."/>
            <person name="Morinaga S."/>
            <person name="Murata T."/>
            <person name="Mueller-Roeber B."/>
            <person name="Nelson D.R."/>
            <person name="Obara M."/>
            <person name="Oguri Y."/>
            <person name="Olmstead R.G."/>
            <person name="Onodera N."/>
            <person name="Petersen B.L."/>
            <person name="Pils B."/>
            <person name="Prigge M."/>
            <person name="Rensing S.A."/>
            <person name="Riano-Pachon D.M."/>
            <person name="Roberts A.W."/>
            <person name="Sato Y."/>
            <person name="Scheller H.V."/>
            <person name="Schulz B."/>
            <person name="Schulz C."/>
            <person name="Shakirov E.V."/>
            <person name="Shibagaki N."/>
            <person name="Shinohara N."/>
            <person name="Shippen D.E."/>
            <person name="Soerensen I."/>
            <person name="Sotooka R."/>
            <person name="Sugimoto N."/>
            <person name="Sugita M."/>
            <person name="Sumikawa N."/>
            <person name="Tanurdzic M."/>
            <person name="Theissen G."/>
            <person name="Ulvskov P."/>
            <person name="Wakazuki S."/>
            <person name="Weng J.K."/>
            <person name="Willats W.W."/>
            <person name="Wipf D."/>
            <person name="Wolf P.G."/>
            <person name="Yang L."/>
            <person name="Zimmer A.D."/>
            <person name="Zhu Q."/>
            <person name="Mitros T."/>
            <person name="Hellsten U."/>
            <person name="Loque D."/>
            <person name="Otillar R."/>
            <person name="Salamov A."/>
            <person name="Schmutz J."/>
            <person name="Shapiro H."/>
            <person name="Lindquist E."/>
            <person name="Lucas S."/>
            <person name="Rokhsar D."/>
            <person name="Grigoriev I.V."/>
        </authorList>
    </citation>
    <scope>NUCLEOTIDE SEQUENCE [LARGE SCALE GENOMIC DNA]</scope>
</reference>
<feature type="domain" description="YqgF/RNase H-like" evidence="5">
    <location>
        <begin position="24"/>
        <end position="125"/>
    </location>
</feature>
<dbReference type="SUPFAM" id="SSF53098">
    <property type="entry name" value="Ribonuclease H-like"/>
    <property type="match status" value="1"/>
</dbReference>
<protein>
    <recommendedName>
        <fullName evidence="5">YqgF/RNase H-like domain-containing protein</fullName>
    </recommendedName>
</protein>
<evidence type="ECO:0000256" key="3">
    <source>
        <dbReference type="ARBA" id="ARBA00022722"/>
    </source>
</evidence>
<keyword evidence="7" id="KW-1185">Reference proteome</keyword>
<dbReference type="PANTHER" id="PTHR33317">
    <property type="entry name" value="POLYNUCLEOTIDYL TRANSFERASE, RIBONUCLEASE H-LIKE SUPERFAMILY PROTEIN"/>
    <property type="match status" value="1"/>
</dbReference>
<dbReference type="GO" id="GO:0004518">
    <property type="term" value="F:nuclease activity"/>
    <property type="evidence" value="ECO:0007669"/>
    <property type="project" value="UniProtKB-KW"/>
</dbReference>
<dbReference type="AlphaFoldDB" id="D8RA69"/>
<dbReference type="Proteomes" id="UP000001514">
    <property type="component" value="Unassembled WGS sequence"/>
</dbReference>
<dbReference type="CDD" id="cd16964">
    <property type="entry name" value="YqgF"/>
    <property type="match status" value="1"/>
</dbReference>
<dbReference type="InterPro" id="IPR005227">
    <property type="entry name" value="YqgF"/>
</dbReference>
<keyword evidence="3" id="KW-0540">Nuclease</keyword>
<dbReference type="InterPro" id="IPR006641">
    <property type="entry name" value="YqgF/RNaseH-like_dom"/>
</dbReference>
<dbReference type="GO" id="GO:0016787">
    <property type="term" value="F:hydrolase activity"/>
    <property type="evidence" value="ECO:0007669"/>
    <property type="project" value="UniProtKB-KW"/>
</dbReference>
<proteinExistence type="inferred from homology"/>
<evidence type="ECO:0000259" key="5">
    <source>
        <dbReference type="SMART" id="SM00732"/>
    </source>
</evidence>
<keyword evidence="4" id="KW-0378">Hydrolase</keyword>
<evidence type="ECO:0000313" key="7">
    <source>
        <dbReference type="Proteomes" id="UP000001514"/>
    </source>
</evidence>
<dbReference type="HOGENOM" id="CLU_1456819_0_0_1"/>
<name>D8RA69_SELML</name>
<dbReference type="InterPro" id="IPR037027">
    <property type="entry name" value="YqgF/RNaseH-like_dom_sf"/>
</dbReference>
<dbReference type="PANTHER" id="PTHR33317:SF4">
    <property type="entry name" value="POLYNUCLEOTIDYL TRANSFERASE, RIBONUCLEASE H-LIKE SUPERFAMILY PROTEIN"/>
    <property type="match status" value="1"/>
</dbReference>